<dbReference type="AlphaFoldDB" id="A0A4P7W438"/>
<dbReference type="KEGG" id="ddb:E7747_10845"/>
<reference evidence="3" key="1">
    <citation type="submission" date="2019-02" db="EMBL/GenBank/DDBJ databases">
        <title>Isolation and identification of novel species under the genus Muribaculum.</title>
        <authorList>
            <person name="Miyake S."/>
            <person name="Ding Y."/>
            <person name="Low A."/>
            <person name="Soh M."/>
            <person name="Seedorf H."/>
        </authorList>
    </citation>
    <scope>NUCLEOTIDE SEQUENCE [LARGE SCALE GENOMIC DNA]</scope>
    <source>
        <strain evidence="3">H5</strain>
    </source>
</reference>
<name>A0A4P7W438_9BACT</name>
<dbReference type="InterPro" id="IPR036583">
    <property type="entry name" value="23S_rRNA_IVS_sf"/>
</dbReference>
<dbReference type="Pfam" id="PF22296">
    <property type="entry name" value="bAvd"/>
    <property type="match status" value="1"/>
</dbReference>
<proteinExistence type="predicted"/>
<gene>
    <name evidence="2" type="ORF">E7747_10845</name>
</gene>
<accession>A0A4P7W438</accession>
<dbReference type="EMBL" id="CP039396">
    <property type="protein sequence ID" value="QCD42731.1"/>
    <property type="molecule type" value="Genomic_DNA"/>
</dbReference>
<evidence type="ECO:0000313" key="2">
    <source>
        <dbReference type="EMBL" id="QCD42731.1"/>
    </source>
</evidence>
<evidence type="ECO:0000259" key="1">
    <source>
        <dbReference type="Pfam" id="PF22296"/>
    </source>
</evidence>
<dbReference type="InterPro" id="IPR055360">
    <property type="entry name" value="bAvd"/>
</dbReference>
<feature type="domain" description="bAvd-like" evidence="1">
    <location>
        <begin position="14"/>
        <end position="111"/>
    </location>
</feature>
<protein>
    <submittedName>
        <fullName evidence="2">Four helix bundle protein</fullName>
    </submittedName>
</protein>
<organism evidence="2 3">
    <name type="scientific">Duncaniella dubosii</name>
    <dbReference type="NCBI Taxonomy" id="2518971"/>
    <lineage>
        <taxon>Bacteria</taxon>
        <taxon>Pseudomonadati</taxon>
        <taxon>Bacteroidota</taxon>
        <taxon>Bacteroidia</taxon>
        <taxon>Bacteroidales</taxon>
        <taxon>Muribaculaceae</taxon>
        <taxon>Duncaniella</taxon>
    </lineage>
</organism>
<sequence>MALSNELPVYVETYHYIQAVIDTQKNFPRDVKHTVGQEWIKIAISLPTFIVKANMFKSEREAYLTDFICEFEHCKLIVRLAGDNRWISRKQQSNLMYLEATIGKQVTAWKNASKKKYRKRTSADETD</sequence>
<dbReference type="RefSeq" id="WP_136415911.1">
    <property type="nucleotide sequence ID" value="NZ_CP039396.1"/>
</dbReference>
<dbReference type="Gene3D" id="1.20.1440.60">
    <property type="entry name" value="23S rRNA-intervening sequence"/>
    <property type="match status" value="1"/>
</dbReference>
<keyword evidence="3" id="KW-1185">Reference proteome</keyword>
<dbReference type="CDD" id="cd16376">
    <property type="entry name" value="Avd_like"/>
    <property type="match status" value="1"/>
</dbReference>
<dbReference type="Proteomes" id="UP000297149">
    <property type="component" value="Chromosome"/>
</dbReference>
<evidence type="ECO:0000313" key="3">
    <source>
        <dbReference type="Proteomes" id="UP000297149"/>
    </source>
</evidence>